<evidence type="ECO:0000313" key="1">
    <source>
        <dbReference type="EMBL" id="ACU35239.1"/>
    </source>
</evidence>
<gene>
    <name evidence="1" type="ordered locus">Amir_1287</name>
</gene>
<dbReference type="OrthoDB" id="3696323at2"/>
<reference evidence="1 2" key="1">
    <citation type="journal article" date="2009" name="Stand. Genomic Sci.">
        <title>Complete genome sequence of Actinosynnema mirum type strain (101).</title>
        <authorList>
            <person name="Land M."/>
            <person name="Lapidus A."/>
            <person name="Mayilraj S."/>
            <person name="Chen F."/>
            <person name="Copeland A."/>
            <person name="Del Rio T.G."/>
            <person name="Nolan M."/>
            <person name="Lucas S."/>
            <person name="Tice H."/>
            <person name="Cheng J.F."/>
            <person name="Chertkov O."/>
            <person name="Bruce D."/>
            <person name="Goodwin L."/>
            <person name="Pitluck S."/>
            <person name="Rohde M."/>
            <person name="Goker M."/>
            <person name="Pati A."/>
            <person name="Ivanova N."/>
            <person name="Mavromatis K."/>
            <person name="Chen A."/>
            <person name="Palaniappan K."/>
            <person name="Hauser L."/>
            <person name="Chang Y.J."/>
            <person name="Jeffries C.C."/>
            <person name="Brettin T."/>
            <person name="Detter J.C."/>
            <person name="Han C."/>
            <person name="Chain P."/>
            <person name="Tindall B.J."/>
            <person name="Bristow J."/>
            <person name="Eisen J.A."/>
            <person name="Markowitz V."/>
            <person name="Hugenholtz P."/>
            <person name="Kyrpides N.C."/>
            <person name="Klenk H.P."/>
        </authorList>
    </citation>
    <scope>NUCLEOTIDE SEQUENCE [LARGE SCALE GENOMIC DNA]</scope>
    <source>
        <strain evidence="2">ATCC 29888 / DSM 43827 / JCM 3225 / NBRC 14064 / NCIMB 13271 / NRRL B-12336 / IMRU 3971 / 101</strain>
    </source>
</reference>
<accession>C6WRI7</accession>
<name>C6WRI7_ACTMD</name>
<dbReference type="STRING" id="446462.Amir_1287"/>
<sequence length="63" mass="7098">MAARYGTEKAAESLDQAMHQLRGAVEQMRFARYRFSGQHRDVTRAVATLSVALQDVLPYLAED</sequence>
<dbReference type="HOGENOM" id="CLU_2875599_0_0_11"/>
<dbReference type="RefSeq" id="WP_015800129.1">
    <property type="nucleotide sequence ID" value="NC_013093.1"/>
</dbReference>
<dbReference type="KEGG" id="ami:Amir_1287"/>
<protein>
    <submittedName>
        <fullName evidence="1">Uncharacterized protein</fullName>
    </submittedName>
</protein>
<dbReference type="Proteomes" id="UP000002213">
    <property type="component" value="Chromosome"/>
</dbReference>
<keyword evidence="2" id="KW-1185">Reference proteome</keyword>
<dbReference type="AlphaFoldDB" id="C6WRI7"/>
<proteinExistence type="predicted"/>
<evidence type="ECO:0000313" key="2">
    <source>
        <dbReference type="Proteomes" id="UP000002213"/>
    </source>
</evidence>
<organism evidence="1 2">
    <name type="scientific">Actinosynnema mirum (strain ATCC 29888 / DSM 43827 / JCM 3225 / NBRC 14064 / NCIMB 13271 / NRRL B-12336 / IMRU 3971 / 101)</name>
    <dbReference type="NCBI Taxonomy" id="446462"/>
    <lineage>
        <taxon>Bacteria</taxon>
        <taxon>Bacillati</taxon>
        <taxon>Actinomycetota</taxon>
        <taxon>Actinomycetes</taxon>
        <taxon>Pseudonocardiales</taxon>
        <taxon>Pseudonocardiaceae</taxon>
        <taxon>Actinosynnema</taxon>
    </lineage>
</organism>
<dbReference type="EMBL" id="CP001630">
    <property type="protein sequence ID" value="ACU35239.1"/>
    <property type="molecule type" value="Genomic_DNA"/>
</dbReference>